<dbReference type="PROSITE" id="PS50157">
    <property type="entry name" value="ZINC_FINGER_C2H2_2"/>
    <property type="match status" value="1"/>
</dbReference>
<accession>A0A8X7BPP4</accession>
<dbReference type="InterPro" id="IPR036236">
    <property type="entry name" value="Znf_C2H2_sf"/>
</dbReference>
<reference evidence="8" key="1">
    <citation type="submission" date="2020-08" db="EMBL/GenBank/DDBJ databases">
        <title>Multicomponent nature underlies the extraordinary mechanical properties of spider dragline silk.</title>
        <authorList>
            <person name="Kono N."/>
            <person name="Nakamura H."/>
            <person name="Mori M."/>
            <person name="Yoshida Y."/>
            <person name="Ohtoshi R."/>
            <person name="Malay A.D."/>
            <person name="Moran D.A.P."/>
            <person name="Tomita M."/>
            <person name="Numata K."/>
            <person name="Arakawa K."/>
        </authorList>
    </citation>
    <scope>NUCLEOTIDE SEQUENCE</scope>
</reference>
<keyword evidence="9" id="KW-1185">Reference proteome</keyword>
<feature type="domain" description="C2H2-type" evidence="7">
    <location>
        <begin position="14"/>
        <end position="41"/>
    </location>
</feature>
<keyword evidence="4" id="KW-0862">Zinc</keyword>
<keyword evidence="3 5" id="KW-0863">Zinc-finger</keyword>
<dbReference type="SUPFAM" id="SSF57667">
    <property type="entry name" value="beta-beta-alpha zinc fingers"/>
    <property type="match status" value="1"/>
</dbReference>
<feature type="compositionally biased region" description="Basic residues" evidence="6">
    <location>
        <begin position="30"/>
        <end position="43"/>
    </location>
</feature>
<dbReference type="InterPro" id="IPR013087">
    <property type="entry name" value="Znf_C2H2_type"/>
</dbReference>
<gene>
    <name evidence="8" type="primary">NCL1_23414</name>
    <name evidence="8" type="ORF">TNIN_408661</name>
</gene>
<dbReference type="FunFam" id="3.30.160.60:FF:000100">
    <property type="entry name" value="Zinc finger 45-like"/>
    <property type="match status" value="1"/>
</dbReference>
<protein>
    <submittedName>
        <fullName evidence="8">Zinc finger protein</fullName>
    </submittedName>
</protein>
<comment type="caution">
    <text evidence="8">The sequence shown here is derived from an EMBL/GenBank/DDBJ whole genome shotgun (WGS) entry which is preliminary data.</text>
</comment>
<evidence type="ECO:0000256" key="3">
    <source>
        <dbReference type="ARBA" id="ARBA00022771"/>
    </source>
</evidence>
<evidence type="ECO:0000256" key="5">
    <source>
        <dbReference type="PROSITE-ProRule" id="PRU00042"/>
    </source>
</evidence>
<name>A0A8X7BPP4_9ARAC</name>
<keyword evidence="2" id="KW-0677">Repeat</keyword>
<evidence type="ECO:0000259" key="7">
    <source>
        <dbReference type="PROSITE" id="PS50157"/>
    </source>
</evidence>
<organism evidence="8 9">
    <name type="scientific">Trichonephila inaurata madagascariensis</name>
    <dbReference type="NCBI Taxonomy" id="2747483"/>
    <lineage>
        <taxon>Eukaryota</taxon>
        <taxon>Metazoa</taxon>
        <taxon>Ecdysozoa</taxon>
        <taxon>Arthropoda</taxon>
        <taxon>Chelicerata</taxon>
        <taxon>Arachnida</taxon>
        <taxon>Araneae</taxon>
        <taxon>Araneomorphae</taxon>
        <taxon>Entelegynae</taxon>
        <taxon>Araneoidea</taxon>
        <taxon>Nephilidae</taxon>
        <taxon>Trichonephila</taxon>
        <taxon>Trichonephila inaurata</taxon>
    </lineage>
</organism>
<dbReference type="AlphaFoldDB" id="A0A8X7BPP4"/>
<dbReference type="Gene3D" id="3.30.160.60">
    <property type="entry name" value="Classic Zinc Finger"/>
    <property type="match status" value="1"/>
</dbReference>
<dbReference type="GO" id="GO:0008270">
    <property type="term" value="F:zinc ion binding"/>
    <property type="evidence" value="ECO:0007669"/>
    <property type="project" value="UniProtKB-KW"/>
</dbReference>
<dbReference type="PROSITE" id="PS00028">
    <property type="entry name" value="ZINC_FINGER_C2H2_1"/>
    <property type="match status" value="1"/>
</dbReference>
<dbReference type="Pfam" id="PF12874">
    <property type="entry name" value="zf-met"/>
    <property type="match status" value="1"/>
</dbReference>
<dbReference type="EMBL" id="BMAV01001214">
    <property type="protein sequence ID" value="GFY39120.1"/>
    <property type="molecule type" value="Genomic_DNA"/>
</dbReference>
<evidence type="ECO:0000256" key="6">
    <source>
        <dbReference type="SAM" id="MobiDB-lite"/>
    </source>
</evidence>
<evidence type="ECO:0000313" key="8">
    <source>
        <dbReference type="EMBL" id="GFY39120.1"/>
    </source>
</evidence>
<dbReference type="SMART" id="SM00355">
    <property type="entry name" value="ZnF_C2H2"/>
    <property type="match status" value="1"/>
</dbReference>
<dbReference type="Proteomes" id="UP000886998">
    <property type="component" value="Unassembled WGS sequence"/>
</dbReference>
<dbReference type="OrthoDB" id="6434493at2759"/>
<feature type="compositionally biased region" description="Basic and acidic residues" evidence="6">
    <location>
        <begin position="74"/>
        <end position="84"/>
    </location>
</feature>
<feature type="compositionally biased region" description="Acidic residues" evidence="6">
    <location>
        <begin position="62"/>
        <end position="73"/>
    </location>
</feature>
<sequence>MDVDNNSPSKAKSFACEICQRSFSRLHRLQSHLRSHRNKKVVKQNKSSVKEEEPDSPPVAEEKEEVNENFDDSTDSRSAKKEDPQCDQSSRVTCMHLHLFSVKGINI</sequence>
<evidence type="ECO:0000256" key="2">
    <source>
        <dbReference type="ARBA" id="ARBA00022737"/>
    </source>
</evidence>
<feature type="region of interest" description="Disordered" evidence="6">
    <location>
        <begin position="30"/>
        <end position="89"/>
    </location>
</feature>
<keyword evidence="1" id="KW-0479">Metal-binding</keyword>
<evidence type="ECO:0000256" key="1">
    <source>
        <dbReference type="ARBA" id="ARBA00022723"/>
    </source>
</evidence>
<evidence type="ECO:0000256" key="4">
    <source>
        <dbReference type="ARBA" id="ARBA00022833"/>
    </source>
</evidence>
<evidence type="ECO:0000313" key="9">
    <source>
        <dbReference type="Proteomes" id="UP000886998"/>
    </source>
</evidence>
<proteinExistence type="predicted"/>